<proteinExistence type="predicted"/>
<dbReference type="Proteomes" id="UP000031594">
    <property type="component" value="Unassembled WGS sequence"/>
</dbReference>
<accession>A0A0C1RL64</accession>
<keyword evidence="3" id="KW-1185">Reference proteome</keyword>
<dbReference type="OrthoDB" id="197460at2"/>
<protein>
    <submittedName>
        <fullName evidence="2">Uncharacterized protein</fullName>
    </submittedName>
</protein>
<dbReference type="Proteomes" id="UP000315925">
    <property type="component" value="Chromosome"/>
</dbReference>
<name>A0A0C1RL64_9BACT</name>
<dbReference type="RefSeq" id="WP_039721227.1">
    <property type="nucleotide sequence ID" value="NZ_CP037899.1"/>
</dbReference>
<sequence length="60" mass="7190">MISNEDFNKALKLFEEEDQRWKEFYEKMSFSQKLQFTLAVEDKWTNEVPGGERLGDDPED</sequence>
<evidence type="ECO:0000313" key="4">
    <source>
        <dbReference type="Proteomes" id="UP000315925"/>
    </source>
</evidence>
<reference evidence="2" key="2">
    <citation type="journal article" date="2019" name="BMC Genomics">
        <title>Complete genome sequence analysis of the thermoacidophilic verrucomicrobial methanotroph 'Candidatus Methylacidiphilum kamchatkense' strain Kam1 and comparison with its closest relatives.</title>
        <authorList>
            <person name="Kruse T."/>
            <person name="Ratnadevi C.M."/>
            <person name="Erikstad H.A."/>
            <person name="Birkeland N.K."/>
        </authorList>
    </citation>
    <scope>NUCLEOTIDE SEQUENCE</scope>
    <source>
        <strain evidence="2">Kam1</strain>
    </source>
</reference>
<evidence type="ECO:0000313" key="3">
    <source>
        <dbReference type="Proteomes" id="UP000031594"/>
    </source>
</evidence>
<dbReference type="AlphaFoldDB" id="A0A0C1RL64"/>
<dbReference type="EMBL" id="CP037899">
    <property type="protein sequence ID" value="QDQ41825.1"/>
    <property type="molecule type" value="Genomic_DNA"/>
</dbReference>
<evidence type="ECO:0000313" key="2">
    <source>
        <dbReference type="EMBL" id="QDQ41825.1"/>
    </source>
</evidence>
<organism evidence="2 4">
    <name type="scientific">Methylacidiphilum kamchatkense Kam1</name>
    <dbReference type="NCBI Taxonomy" id="1202785"/>
    <lineage>
        <taxon>Bacteria</taxon>
        <taxon>Pseudomonadati</taxon>
        <taxon>Verrucomicrobiota</taxon>
        <taxon>Methylacidiphilae</taxon>
        <taxon>Methylacidiphilales</taxon>
        <taxon>Methylacidiphilaceae</taxon>
        <taxon>Methylacidiphilum (ex Ratnadevi et al. 2023)</taxon>
    </lineage>
</organism>
<evidence type="ECO:0000313" key="1">
    <source>
        <dbReference type="EMBL" id="KIE58772.1"/>
    </source>
</evidence>
<reference evidence="1 3" key="1">
    <citation type="submission" date="2014-08" db="EMBL/GenBank/DDBJ databases">
        <title>Methylacidiphilum kamchatkense strain Kam1 draft genome sequence.</title>
        <authorList>
            <person name="Birkeland N.-K."/>
            <person name="Erikstad H.A."/>
        </authorList>
    </citation>
    <scope>NUCLEOTIDE SEQUENCE [LARGE SCALE GENOMIC DNA]</scope>
    <source>
        <strain evidence="1 3">Kam1</strain>
    </source>
</reference>
<dbReference type="KEGG" id="mkc:kam1_577"/>
<reference evidence="4" key="3">
    <citation type="submission" date="2019-03" db="EMBL/GenBank/DDBJ databases">
        <title>Complete genome of Methylacidiphilum kamchatkense Kam1.</title>
        <authorList>
            <person name="Kruse T."/>
            <person name="Murarilal Ratnadevi C."/>
            <person name="Erikstad H.-A."/>
            <person name="Birkeland N.-K."/>
        </authorList>
    </citation>
    <scope>NUCLEOTIDE SEQUENCE [LARGE SCALE GENOMIC DNA]</scope>
    <source>
        <strain evidence="4">kam1</strain>
    </source>
</reference>
<dbReference type="STRING" id="1202785.A946_04960"/>
<gene>
    <name evidence="1" type="ORF">A946_04960</name>
    <name evidence="2" type="ORF">kam1_577</name>
</gene>
<dbReference type="EMBL" id="JQNX01000003">
    <property type="protein sequence ID" value="KIE58772.1"/>
    <property type="molecule type" value="Genomic_DNA"/>
</dbReference>